<keyword evidence="2" id="KW-1185">Reference proteome</keyword>
<dbReference type="EMBL" id="PGCL01000003">
    <property type="protein sequence ID" value="TAJ43957.1"/>
    <property type="molecule type" value="Genomic_DNA"/>
</dbReference>
<evidence type="ECO:0000313" key="1">
    <source>
        <dbReference type="EMBL" id="TAJ43957.1"/>
    </source>
</evidence>
<organism evidence="1 2">
    <name type="scientific">Methanofollis fontis</name>
    <dbReference type="NCBI Taxonomy" id="2052832"/>
    <lineage>
        <taxon>Archaea</taxon>
        <taxon>Methanobacteriati</taxon>
        <taxon>Methanobacteriota</taxon>
        <taxon>Stenosarchaea group</taxon>
        <taxon>Methanomicrobia</taxon>
        <taxon>Methanomicrobiales</taxon>
        <taxon>Methanomicrobiaceae</taxon>
        <taxon>Methanofollis</taxon>
    </lineage>
</organism>
<dbReference type="AlphaFoldDB" id="A0A483CM42"/>
<comment type="caution">
    <text evidence="1">The sequence shown here is derived from an EMBL/GenBank/DDBJ whole genome shotgun (WGS) entry which is preliminary data.</text>
</comment>
<name>A0A483CM42_9EURY</name>
<evidence type="ECO:0000313" key="2">
    <source>
        <dbReference type="Proteomes" id="UP000292580"/>
    </source>
</evidence>
<sequence length="65" mass="7700">MIHDIILEEQPKDARCGSNIFKLPSVVLIEIVKRLELFFVYRVLPNLEFVTNSPRFFALFSIRIY</sequence>
<reference evidence="1 2" key="1">
    <citation type="submission" date="2017-11" db="EMBL/GenBank/DDBJ databases">
        <title>Isolation and Characterization of Methanofollis Species from Methane Seep Offshore SW Taiwan.</title>
        <authorList>
            <person name="Teng N.-H."/>
            <person name="Lai M.-C."/>
            <person name="Chen S.-C."/>
        </authorList>
    </citation>
    <scope>NUCLEOTIDE SEQUENCE [LARGE SCALE GENOMIC DNA]</scope>
    <source>
        <strain evidence="1 2">FWC-SCC2</strain>
    </source>
</reference>
<dbReference type="Proteomes" id="UP000292580">
    <property type="component" value="Unassembled WGS sequence"/>
</dbReference>
<accession>A0A483CM42</accession>
<protein>
    <submittedName>
        <fullName evidence="1">Uncharacterized protein</fullName>
    </submittedName>
</protein>
<proteinExistence type="predicted"/>
<gene>
    <name evidence="1" type="ORF">CUJ86_07855</name>
</gene>